<keyword evidence="1" id="KW-0472">Membrane</keyword>
<feature type="transmembrane region" description="Helical" evidence="1">
    <location>
        <begin position="133"/>
        <end position="151"/>
    </location>
</feature>
<keyword evidence="1" id="KW-0812">Transmembrane</keyword>
<feature type="transmembrane region" description="Helical" evidence="1">
    <location>
        <begin position="44"/>
        <end position="61"/>
    </location>
</feature>
<gene>
    <name evidence="2" type="ORF">AXK11_04040</name>
</gene>
<name>A0A139SPZ5_9BACT</name>
<evidence type="ECO:0000313" key="2">
    <source>
        <dbReference type="EMBL" id="KXU36531.1"/>
    </source>
</evidence>
<feature type="transmembrane region" description="Helical" evidence="1">
    <location>
        <begin position="68"/>
        <end position="89"/>
    </location>
</feature>
<dbReference type="AlphaFoldDB" id="A0A139SPZ5"/>
<dbReference type="InterPro" id="IPR019286">
    <property type="entry name" value="DUF2339_TM"/>
</dbReference>
<dbReference type="EMBL" id="LSZQ01000030">
    <property type="protein sequence ID" value="KXU36531.1"/>
    <property type="molecule type" value="Genomic_DNA"/>
</dbReference>
<accession>A0A139SPZ5</accession>
<proteinExistence type="predicted"/>
<dbReference type="Pfam" id="PF10101">
    <property type="entry name" value="DUF2339"/>
    <property type="match status" value="1"/>
</dbReference>
<protein>
    <submittedName>
        <fullName evidence="2">Uncharacterized protein</fullName>
    </submittedName>
</protein>
<feature type="transmembrane region" description="Helical" evidence="1">
    <location>
        <begin position="163"/>
        <end position="184"/>
    </location>
</feature>
<reference evidence="3" key="1">
    <citation type="submission" date="2016-02" db="EMBL/GenBank/DDBJ databases">
        <authorList>
            <person name="Sanders J.G."/>
            <person name="Lin J.Y."/>
            <person name="Wertz J.T."/>
            <person name="Russell J.A."/>
            <person name="Moreau C.S."/>
            <person name="Powell S."/>
        </authorList>
    </citation>
    <scope>NUCLEOTIDE SEQUENCE [LARGE SCALE GENOMIC DNA]</scope>
    <source>
        <strain evidence="3">CAG34</strain>
    </source>
</reference>
<dbReference type="Proteomes" id="UP000070058">
    <property type="component" value="Unassembled WGS sequence"/>
</dbReference>
<evidence type="ECO:0000256" key="1">
    <source>
        <dbReference type="SAM" id="Phobius"/>
    </source>
</evidence>
<comment type="caution">
    <text evidence="2">The sequence shown here is derived from an EMBL/GenBank/DDBJ whole genome shotgun (WGS) entry which is preliminary data.</text>
</comment>
<keyword evidence="3" id="KW-1185">Reference proteome</keyword>
<evidence type="ECO:0000313" key="3">
    <source>
        <dbReference type="Proteomes" id="UP000070058"/>
    </source>
</evidence>
<organism evidence="2 3">
    <name type="scientific">Cephaloticoccus primus</name>
    <dbReference type="NCBI Taxonomy" id="1548207"/>
    <lineage>
        <taxon>Bacteria</taxon>
        <taxon>Pseudomonadati</taxon>
        <taxon>Verrucomicrobiota</taxon>
        <taxon>Opitutia</taxon>
        <taxon>Opitutales</taxon>
        <taxon>Opitutaceae</taxon>
        <taxon>Cephaloticoccus</taxon>
    </lineage>
</organism>
<feature type="transmembrane region" description="Helical" evidence="1">
    <location>
        <begin position="21"/>
        <end position="38"/>
    </location>
</feature>
<keyword evidence="1" id="KW-1133">Transmembrane helix</keyword>
<feature type="transmembrane region" description="Helical" evidence="1">
    <location>
        <begin position="95"/>
        <end position="121"/>
    </location>
</feature>
<sequence length="198" mass="21816">MYTLLGRSLMGRRRLHPLAQSYTILAVGFATLVVPWGLSGSATAAVFALEGAGLVWLGWVQQWRSARIGGIMLQVAAALFWIQAAVPVARENAEAFVVIANAGFIGGGMIALAGLAIAWLYRQHAPRSYIARGAYLWGLGWWLGIAGREILEYGQTHYFLHDYSWRYELHTLLLLLGLTGWLAAARKRHTTRALVSSH</sequence>